<comment type="caution">
    <text evidence="6">The sequence shown here is derived from an EMBL/GenBank/DDBJ whole genome shotgun (WGS) entry which is preliminary data.</text>
</comment>
<organism evidence="6 7">
    <name type="scientific">Arthrobacter pigmenti</name>
    <dbReference type="NCBI Taxonomy" id="271432"/>
    <lineage>
        <taxon>Bacteria</taxon>
        <taxon>Bacillati</taxon>
        <taxon>Actinomycetota</taxon>
        <taxon>Actinomycetes</taxon>
        <taxon>Micrococcales</taxon>
        <taxon>Micrococcaceae</taxon>
        <taxon>Arthrobacter</taxon>
    </lineage>
</organism>
<dbReference type="EMBL" id="JAATJL010000001">
    <property type="protein sequence ID" value="NJC24442.1"/>
    <property type="molecule type" value="Genomic_DNA"/>
</dbReference>
<dbReference type="InterPro" id="IPR009057">
    <property type="entry name" value="Homeodomain-like_sf"/>
</dbReference>
<dbReference type="Pfam" id="PF01380">
    <property type="entry name" value="SIS"/>
    <property type="match status" value="1"/>
</dbReference>
<gene>
    <name evidence="6" type="ORF">BJ994_003518</name>
</gene>
<keyword evidence="7" id="KW-1185">Reference proteome</keyword>
<dbReference type="RefSeq" id="WP_167995694.1">
    <property type="nucleotide sequence ID" value="NZ_JAATJL010000001.1"/>
</dbReference>
<dbReference type="InterPro" id="IPR001347">
    <property type="entry name" value="SIS_dom"/>
</dbReference>
<dbReference type="Gene3D" id="3.40.50.10490">
    <property type="entry name" value="Glucose-6-phosphate isomerase like protein, domain 1"/>
    <property type="match status" value="1"/>
</dbReference>
<dbReference type="AlphaFoldDB" id="A0A846RVC8"/>
<dbReference type="GO" id="GO:0003700">
    <property type="term" value="F:DNA-binding transcription factor activity"/>
    <property type="evidence" value="ECO:0007669"/>
    <property type="project" value="InterPro"/>
</dbReference>
<dbReference type="Gene3D" id="1.10.10.10">
    <property type="entry name" value="Winged helix-like DNA-binding domain superfamily/Winged helix DNA-binding domain"/>
    <property type="match status" value="1"/>
</dbReference>
<dbReference type="InterPro" id="IPR035472">
    <property type="entry name" value="RpiR-like_SIS"/>
</dbReference>
<evidence type="ECO:0000256" key="2">
    <source>
        <dbReference type="ARBA" id="ARBA00023125"/>
    </source>
</evidence>
<reference evidence="6 7" key="1">
    <citation type="submission" date="2020-03" db="EMBL/GenBank/DDBJ databases">
        <title>Sequencing the genomes of 1000 actinobacteria strains.</title>
        <authorList>
            <person name="Klenk H.-P."/>
        </authorList>
    </citation>
    <scope>NUCLEOTIDE SEQUENCE [LARGE SCALE GENOMIC DNA]</scope>
    <source>
        <strain evidence="6 7">DSM 16403</strain>
    </source>
</reference>
<dbReference type="CDD" id="cd05013">
    <property type="entry name" value="SIS_RpiR"/>
    <property type="match status" value="1"/>
</dbReference>
<dbReference type="InterPro" id="IPR000281">
    <property type="entry name" value="HTH_RpiR"/>
</dbReference>
<dbReference type="GO" id="GO:1901135">
    <property type="term" value="P:carbohydrate derivative metabolic process"/>
    <property type="evidence" value="ECO:0007669"/>
    <property type="project" value="InterPro"/>
</dbReference>
<dbReference type="InterPro" id="IPR036388">
    <property type="entry name" value="WH-like_DNA-bd_sf"/>
</dbReference>
<keyword evidence="1" id="KW-0805">Transcription regulation</keyword>
<evidence type="ECO:0000256" key="3">
    <source>
        <dbReference type="ARBA" id="ARBA00023163"/>
    </source>
</evidence>
<dbReference type="PROSITE" id="PS51464">
    <property type="entry name" value="SIS"/>
    <property type="match status" value="1"/>
</dbReference>
<keyword evidence="2 6" id="KW-0238">DNA-binding</keyword>
<feature type="domain" description="SIS" evidence="5">
    <location>
        <begin position="131"/>
        <end position="271"/>
    </location>
</feature>
<dbReference type="PROSITE" id="PS51071">
    <property type="entry name" value="HTH_RPIR"/>
    <property type="match status" value="1"/>
</dbReference>
<dbReference type="InterPro" id="IPR047640">
    <property type="entry name" value="RpiR-like"/>
</dbReference>
<evidence type="ECO:0000313" key="6">
    <source>
        <dbReference type="EMBL" id="NJC24442.1"/>
    </source>
</evidence>
<evidence type="ECO:0000313" key="7">
    <source>
        <dbReference type="Proteomes" id="UP000547458"/>
    </source>
</evidence>
<keyword evidence="3" id="KW-0804">Transcription</keyword>
<dbReference type="GO" id="GO:0003677">
    <property type="term" value="F:DNA binding"/>
    <property type="evidence" value="ECO:0007669"/>
    <property type="project" value="UniProtKB-KW"/>
</dbReference>
<evidence type="ECO:0000259" key="5">
    <source>
        <dbReference type="PROSITE" id="PS51464"/>
    </source>
</evidence>
<dbReference type="Pfam" id="PF01418">
    <property type="entry name" value="HTH_6"/>
    <property type="match status" value="1"/>
</dbReference>
<evidence type="ECO:0000259" key="4">
    <source>
        <dbReference type="PROSITE" id="PS51071"/>
    </source>
</evidence>
<dbReference type="PANTHER" id="PTHR30514">
    <property type="entry name" value="GLUCOKINASE"/>
    <property type="match status" value="1"/>
</dbReference>
<proteinExistence type="predicted"/>
<dbReference type="PANTHER" id="PTHR30514:SF1">
    <property type="entry name" value="HTH-TYPE TRANSCRIPTIONAL REGULATOR HEXR-RELATED"/>
    <property type="match status" value="1"/>
</dbReference>
<feature type="domain" description="HTH rpiR-type" evidence="4">
    <location>
        <begin position="9"/>
        <end position="85"/>
    </location>
</feature>
<accession>A0A846RVC8</accession>
<dbReference type="InterPro" id="IPR046348">
    <property type="entry name" value="SIS_dom_sf"/>
</dbReference>
<sequence length="297" mass="31042">MTSEAPATAGLVARIHTLIGSLSPAEARVAGLIAENPAGTSQHTIEELAQQASTSTATVVRTAKRLGYQGYPQLRLALAAQPTGQTRESSLAADVRDEDNPYTVLQKLTAFERDAIRATSELADPAVLDTVVGLLTGARRIDVYGIGASGLVAMDLSQKLQRIGLYCMAHTEHDAGMVSAVLLGSDDVAIGISHTGTTPGTLLPLRRARNSGATAVALTGASGSALAQDAEHTLLTAGRELGFRSAAMASRTSQLLIVDCLFVAVAQRTASARDALMKTHDAISSAGDRRQMRKEDQ</sequence>
<protein>
    <submittedName>
        <fullName evidence="6">DNA-binding MurR/RpiR family transcriptional regulator</fullName>
    </submittedName>
</protein>
<dbReference type="SUPFAM" id="SSF53697">
    <property type="entry name" value="SIS domain"/>
    <property type="match status" value="1"/>
</dbReference>
<dbReference type="GO" id="GO:0097367">
    <property type="term" value="F:carbohydrate derivative binding"/>
    <property type="evidence" value="ECO:0007669"/>
    <property type="project" value="InterPro"/>
</dbReference>
<name>A0A846RVC8_9MICC</name>
<dbReference type="SUPFAM" id="SSF46689">
    <property type="entry name" value="Homeodomain-like"/>
    <property type="match status" value="1"/>
</dbReference>
<dbReference type="Proteomes" id="UP000547458">
    <property type="component" value="Unassembled WGS sequence"/>
</dbReference>
<evidence type="ECO:0000256" key="1">
    <source>
        <dbReference type="ARBA" id="ARBA00023015"/>
    </source>
</evidence>